<comment type="caution">
    <text evidence="6">Lacks conserved residue(s) required for the propagation of feature annotation.</text>
</comment>
<dbReference type="Proteomes" id="UP000887577">
    <property type="component" value="Unplaced"/>
</dbReference>
<dbReference type="SMART" id="SM00720">
    <property type="entry name" value="calpain_III"/>
    <property type="match status" value="1"/>
</dbReference>
<evidence type="ECO:0000256" key="2">
    <source>
        <dbReference type="ARBA" id="ARBA00022670"/>
    </source>
</evidence>
<evidence type="ECO:0000313" key="8">
    <source>
        <dbReference type="Proteomes" id="UP000887577"/>
    </source>
</evidence>
<reference evidence="9" key="1">
    <citation type="submission" date="2022-11" db="UniProtKB">
        <authorList>
            <consortium name="WormBaseParasite"/>
        </authorList>
    </citation>
    <scope>IDENTIFICATION</scope>
</reference>
<evidence type="ECO:0000256" key="5">
    <source>
        <dbReference type="PIRSR" id="PIRSR622684-1"/>
    </source>
</evidence>
<feature type="active site" evidence="5">
    <location>
        <position position="107"/>
    </location>
</feature>
<organism evidence="8 9">
    <name type="scientific">Panagrolaimus superbus</name>
    <dbReference type="NCBI Taxonomy" id="310955"/>
    <lineage>
        <taxon>Eukaryota</taxon>
        <taxon>Metazoa</taxon>
        <taxon>Ecdysozoa</taxon>
        <taxon>Nematoda</taxon>
        <taxon>Chromadorea</taxon>
        <taxon>Rhabditida</taxon>
        <taxon>Tylenchina</taxon>
        <taxon>Panagrolaimomorpha</taxon>
        <taxon>Panagrolaimoidea</taxon>
        <taxon>Panagrolaimidae</taxon>
        <taxon>Panagrolaimus</taxon>
    </lineage>
</organism>
<dbReference type="InterPro" id="IPR022684">
    <property type="entry name" value="Calpain_cysteine_protease"/>
</dbReference>
<keyword evidence="8" id="KW-1185">Reference proteome</keyword>
<keyword evidence="4" id="KW-0788">Thiol protease</keyword>
<dbReference type="GO" id="GO:0006508">
    <property type="term" value="P:proteolysis"/>
    <property type="evidence" value="ECO:0007669"/>
    <property type="project" value="UniProtKB-KW"/>
</dbReference>
<dbReference type="CDD" id="cd00044">
    <property type="entry name" value="CysPc"/>
    <property type="match status" value="1"/>
</dbReference>
<dbReference type="Gene3D" id="2.60.120.380">
    <property type="match status" value="1"/>
</dbReference>
<protein>
    <submittedName>
        <fullName evidence="9">Calpain catalytic domain-containing protein</fullName>
    </submittedName>
</protein>
<dbReference type="GO" id="GO:0004198">
    <property type="term" value="F:calcium-dependent cysteine-type endopeptidase activity"/>
    <property type="evidence" value="ECO:0007669"/>
    <property type="project" value="InterPro"/>
</dbReference>
<dbReference type="InterPro" id="IPR022682">
    <property type="entry name" value="Calpain_domain_III"/>
</dbReference>
<dbReference type="InterPro" id="IPR033883">
    <property type="entry name" value="C2_III"/>
</dbReference>
<dbReference type="SUPFAM" id="SSF49758">
    <property type="entry name" value="Calpain large subunit, middle domain (domain III)"/>
    <property type="match status" value="1"/>
</dbReference>
<dbReference type="PANTHER" id="PTHR10183:SF419">
    <property type="entry name" value="CALPAIN CLP-1"/>
    <property type="match status" value="1"/>
</dbReference>
<dbReference type="GO" id="GO:0005737">
    <property type="term" value="C:cytoplasm"/>
    <property type="evidence" value="ECO:0007669"/>
    <property type="project" value="TreeGrafter"/>
</dbReference>
<dbReference type="Pfam" id="PF01067">
    <property type="entry name" value="Calpain_III"/>
    <property type="match status" value="1"/>
</dbReference>
<proteinExistence type="inferred from homology"/>
<accession>A0A914YAS3</accession>
<evidence type="ECO:0000259" key="7">
    <source>
        <dbReference type="PROSITE" id="PS50203"/>
    </source>
</evidence>
<dbReference type="PRINTS" id="PR00704">
    <property type="entry name" value="CALPAIN"/>
</dbReference>
<dbReference type="AlphaFoldDB" id="A0A914YAS3"/>
<evidence type="ECO:0000256" key="6">
    <source>
        <dbReference type="PROSITE-ProRule" id="PRU00239"/>
    </source>
</evidence>
<dbReference type="InterPro" id="IPR001300">
    <property type="entry name" value="Peptidase_C2_calpain_cat"/>
</dbReference>
<evidence type="ECO:0000256" key="1">
    <source>
        <dbReference type="ARBA" id="ARBA00007623"/>
    </source>
</evidence>
<dbReference type="InterPro" id="IPR036213">
    <property type="entry name" value="Calpain_III_sf"/>
</dbReference>
<dbReference type="PROSITE" id="PS50203">
    <property type="entry name" value="CALPAIN_CAT"/>
    <property type="match status" value="1"/>
</dbReference>
<dbReference type="FunFam" id="3.90.70.10:FF:000001">
    <property type="entry name" value="Calpain-1 catalytic subunit"/>
    <property type="match status" value="1"/>
</dbReference>
<dbReference type="InterPro" id="IPR038765">
    <property type="entry name" value="Papain-like_cys_pep_sf"/>
</dbReference>
<sequence length="363" mass="41695">MDRLPTLEGKLMYLSSSDNTEFWGAVLEKAYAKLYGSYEALEGGWISEALGDMTGGLTEIIDIKSPSQNLLRIIFRGIKLGSLFGCSIIKKSSEAEGQPPYGLKNNHAYSITGMQIVKGPMGIPTPLIRIRNPWGDEQEWTGPWSDNSSEWDNVSLNQRININLKFENDGESWMPFDDFTKYFETLEICHIDPNIMKNVYHHNHPPSESHDTWSVQTFHGVWRRRVTAGGSLKYLQTYLLNPQYLISLDDSQHEDEDNSCTLIIGVLQKYRRELKHEGVQNLSINFALYEIEDNLDKKLDTDFFVRNEPIFESNPVFDGYLREITSRIRVPPGKYVIVPSTKERHEEANFMLRIFTDGIIESK</sequence>
<dbReference type="CDD" id="cd00214">
    <property type="entry name" value="Calpain_III"/>
    <property type="match status" value="1"/>
</dbReference>
<dbReference type="WBParaSite" id="PSU_v2.g16527.t1">
    <property type="protein sequence ID" value="PSU_v2.g16527.t1"/>
    <property type="gene ID" value="PSU_v2.g16527"/>
</dbReference>
<name>A0A914YAS3_9BILA</name>
<evidence type="ECO:0000256" key="3">
    <source>
        <dbReference type="ARBA" id="ARBA00022801"/>
    </source>
</evidence>
<dbReference type="Pfam" id="PF00648">
    <property type="entry name" value="Peptidase_C2"/>
    <property type="match status" value="1"/>
</dbReference>
<dbReference type="SUPFAM" id="SSF54001">
    <property type="entry name" value="Cysteine proteinases"/>
    <property type="match status" value="1"/>
</dbReference>
<dbReference type="SMART" id="SM00230">
    <property type="entry name" value="CysPc"/>
    <property type="match status" value="1"/>
</dbReference>
<feature type="domain" description="Calpain catalytic" evidence="7">
    <location>
        <begin position="1"/>
        <end position="192"/>
    </location>
</feature>
<evidence type="ECO:0000313" key="9">
    <source>
        <dbReference type="WBParaSite" id="PSU_v2.g16527.t1"/>
    </source>
</evidence>
<dbReference type="Gene3D" id="3.90.70.10">
    <property type="entry name" value="Cysteine proteinases"/>
    <property type="match status" value="1"/>
</dbReference>
<keyword evidence="2" id="KW-0645">Protease</keyword>
<evidence type="ECO:0000256" key="4">
    <source>
        <dbReference type="ARBA" id="ARBA00022807"/>
    </source>
</evidence>
<dbReference type="InterPro" id="IPR022683">
    <property type="entry name" value="Calpain_III"/>
</dbReference>
<dbReference type="PANTHER" id="PTHR10183">
    <property type="entry name" value="CALPAIN"/>
    <property type="match status" value="1"/>
</dbReference>
<feature type="active site" evidence="5">
    <location>
        <position position="132"/>
    </location>
</feature>
<comment type="similarity">
    <text evidence="1">Belongs to the peptidase C2 family.</text>
</comment>
<keyword evidence="3" id="KW-0378">Hydrolase</keyword>